<organism evidence="3">
    <name type="scientific">marine sediment metagenome</name>
    <dbReference type="NCBI Taxonomy" id="412755"/>
    <lineage>
        <taxon>unclassified sequences</taxon>
        <taxon>metagenomes</taxon>
        <taxon>ecological metagenomes</taxon>
    </lineage>
</organism>
<evidence type="ECO:0000259" key="2">
    <source>
        <dbReference type="Pfam" id="PF01702"/>
    </source>
</evidence>
<dbReference type="InterPro" id="IPR050076">
    <property type="entry name" value="ArchSynthase1/Queuine_TRR"/>
</dbReference>
<dbReference type="PANTHER" id="PTHR46499:SF1">
    <property type="entry name" value="QUEUINE TRNA-RIBOSYLTRANSFERASE"/>
    <property type="match status" value="1"/>
</dbReference>
<dbReference type="AlphaFoldDB" id="X1GBT2"/>
<dbReference type="GO" id="GO:0002099">
    <property type="term" value="P:tRNA wobble guanine modification"/>
    <property type="evidence" value="ECO:0007669"/>
    <property type="project" value="TreeGrafter"/>
</dbReference>
<dbReference type="InterPro" id="IPR036511">
    <property type="entry name" value="TGT-like_sf"/>
</dbReference>
<feature type="domain" description="tRNA-guanine(15) transglycosylase-like" evidence="2">
    <location>
        <begin position="12"/>
        <end position="74"/>
    </location>
</feature>
<dbReference type="GO" id="GO:0005737">
    <property type="term" value="C:cytoplasm"/>
    <property type="evidence" value="ECO:0007669"/>
    <property type="project" value="TreeGrafter"/>
</dbReference>
<evidence type="ECO:0000256" key="1">
    <source>
        <dbReference type="ARBA" id="ARBA00022694"/>
    </source>
</evidence>
<reference evidence="3" key="1">
    <citation type="journal article" date="2014" name="Front. Microbiol.">
        <title>High frequency of phylogenetically diverse reductive dehalogenase-homologous genes in deep subseafloor sedimentary metagenomes.</title>
        <authorList>
            <person name="Kawai M."/>
            <person name="Futagami T."/>
            <person name="Toyoda A."/>
            <person name="Takaki Y."/>
            <person name="Nishi S."/>
            <person name="Hori S."/>
            <person name="Arai W."/>
            <person name="Tsubouchi T."/>
            <person name="Morono Y."/>
            <person name="Uchiyama I."/>
            <person name="Ito T."/>
            <person name="Fujiyama A."/>
            <person name="Inagaki F."/>
            <person name="Takami H."/>
        </authorList>
    </citation>
    <scope>NUCLEOTIDE SEQUENCE</scope>
    <source>
        <strain evidence="3">Expedition CK06-06</strain>
    </source>
</reference>
<dbReference type="PANTHER" id="PTHR46499">
    <property type="entry name" value="QUEUINE TRNA-RIBOSYLTRANSFERASE"/>
    <property type="match status" value="1"/>
</dbReference>
<name>X1GBT2_9ZZZZ</name>
<feature type="non-terminal residue" evidence="3">
    <location>
        <position position="1"/>
    </location>
</feature>
<dbReference type="InterPro" id="IPR002616">
    <property type="entry name" value="tRNA_ribo_trans-like"/>
</dbReference>
<gene>
    <name evidence="3" type="ORF">S03H2_13679</name>
</gene>
<protein>
    <recommendedName>
        <fullName evidence="2">tRNA-guanine(15) transglycosylase-like domain-containing protein</fullName>
    </recommendedName>
</protein>
<dbReference type="Gene3D" id="3.40.50.10630">
    <property type="entry name" value="Uracil-DNA glycosylase-like"/>
    <property type="match status" value="1"/>
</dbReference>
<sequence>GTKKLSELEEFPCTCPVCFNFSPKELMTFNKKLRTELLAKHNLQVSYSELKTIRQAIREGKLWELVEIRTRSHPSLIRGLNILKKYSGFIEKYEKRYKKRGLFYISSETLNRPIITRQMESIKNRYRVPESVKYVIILPELDVNRESSPTVKNWLKSIKEFRTIKREMIHILFLTTLFGIVPLELIDTYPFGQTVTIAFPDESDKLYKSSIEKSLIFFNSFAKNYQKCGILTPKFFYNEFHDKIEFPSHPINILGHYLKSFFPNNLIESSSLEKILGFLIEI</sequence>
<proteinExistence type="predicted"/>
<dbReference type="SUPFAM" id="SSF51713">
    <property type="entry name" value="tRNA-guanine transglycosylase"/>
    <property type="match status" value="1"/>
</dbReference>
<accession>X1GBT2</accession>
<dbReference type="EMBL" id="BARU01006940">
    <property type="protein sequence ID" value="GAH39034.1"/>
    <property type="molecule type" value="Genomic_DNA"/>
</dbReference>
<dbReference type="Pfam" id="PF01702">
    <property type="entry name" value="TGT"/>
    <property type="match status" value="1"/>
</dbReference>
<dbReference type="SUPFAM" id="SSF88802">
    <property type="entry name" value="Pre-PUA domain"/>
    <property type="match status" value="1"/>
</dbReference>
<keyword evidence="1" id="KW-0819">tRNA processing</keyword>
<dbReference type="Gene3D" id="3.20.20.105">
    <property type="entry name" value="Queuine tRNA-ribosyltransferase-like"/>
    <property type="match status" value="1"/>
</dbReference>
<comment type="caution">
    <text evidence="3">The sequence shown here is derived from an EMBL/GenBank/DDBJ whole genome shotgun (WGS) entry which is preliminary data.</text>
</comment>
<evidence type="ECO:0000313" key="3">
    <source>
        <dbReference type="EMBL" id="GAH39034.1"/>
    </source>
</evidence>